<accession>W7HIM4</accession>
<reference evidence="2 3" key="1">
    <citation type="submission" date="2013-05" db="EMBL/GenBank/DDBJ databases">
        <title>Drechslerella stenobrocha genome reveals carnivorous origination and mechanical trapping mechanism of predatory fungi.</title>
        <authorList>
            <person name="Liu X."/>
            <person name="Zhang W."/>
            <person name="Liu K."/>
        </authorList>
    </citation>
    <scope>NUCLEOTIDE SEQUENCE [LARGE SCALE GENOMIC DNA]</scope>
    <source>
        <strain evidence="2 3">248</strain>
    </source>
</reference>
<feature type="compositionally biased region" description="Polar residues" evidence="1">
    <location>
        <begin position="246"/>
        <end position="261"/>
    </location>
</feature>
<evidence type="ECO:0000313" key="2">
    <source>
        <dbReference type="EMBL" id="EWC43746.1"/>
    </source>
</evidence>
<proteinExistence type="predicted"/>
<dbReference type="EMBL" id="KI966453">
    <property type="protein sequence ID" value="EWC43746.1"/>
    <property type="molecule type" value="Genomic_DNA"/>
</dbReference>
<dbReference type="HOGENOM" id="CLU_604150_0_0_1"/>
<name>W7HIM4_9PEZI</name>
<feature type="compositionally biased region" description="Polar residues" evidence="1">
    <location>
        <begin position="155"/>
        <end position="170"/>
    </location>
</feature>
<sequence length="453" mass="47449">MTELDRQSRIGDMSVEAADEYFQLLGAPGSFDIPITSGAVSPGVGNVGGGSGSGGPPFVSPNLAGIGASFSRAANLGNFLHSASVAQGGDGGGGGAVEGRDGDTISNPTPAVDSRPSLPSLSRASSSTTASPPSRSSPPRLHRRRGSTPFEMMMTTHTNQQQQQAPTAARSSMVVDRERERERDRDREAGRITAGMSSNAAGAPASADLPSSSPASRSSLPSESPSEAHQNSSYHSHSRRHSLSRTVTSFLRSQRSRTLASVTPDIETDRNVADRRRQLRERNESEWESQRPISSISTANASANRMSTDSTVMDAIMSDLPSSQSSDNPSGSGNSSSSDGTVVSTVESSTPNPSRYPTYFLTSPTGVPWVSPQPPGTSNRTESNDSSPMPTGPSRRDGAGNIPETHSLGSLPEASTSTGSSLATSALFDLPHMSKLQRPRTTCLLQIRHLGTV</sequence>
<evidence type="ECO:0000256" key="1">
    <source>
        <dbReference type="SAM" id="MobiDB-lite"/>
    </source>
</evidence>
<feature type="compositionally biased region" description="Low complexity" evidence="1">
    <location>
        <begin position="114"/>
        <end position="139"/>
    </location>
</feature>
<dbReference type="AlphaFoldDB" id="W7HIM4"/>
<dbReference type="OrthoDB" id="5388516at2759"/>
<protein>
    <submittedName>
        <fullName evidence="2">Uncharacterized protein</fullName>
    </submittedName>
</protein>
<feature type="compositionally biased region" description="Basic and acidic residues" evidence="1">
    <location>
        <begin position="175"/>
        <end position="190"/>
    </location>
</feature>
<feature type="compositionally biased region" description="Low complexity" evidence="1">
    <location>
        <begin position="293"/>
        <end position="304"/>
    </location>
</feature>
<dbReference type="Proteomes" id="UP000024837">
    <property type="component" value="Unassembled WGS sequence"/>
</dbReference>
<feature type="compositionally biased region" description="Low complexity" evidence="1">
    <location>
        <begin position="319"/>
        <end position="353"/>
    </location>
</feature>
<evidence type="ECO:0000313" key="3">
    <source>
        <dbReference type="Proteomes" id="UP000024837"/>
    </source>
</evidence>
<feature type="compositionally biased region" description="Polar residues" evidence="1">
    <location>
        <begin position="376"/>
        <end position="389"/>
    </location>
</feature>
<feature type="compositionally biased region" description="Basic and acidic residues" evidence="1">
    <location>
        <begin position="267"/>
        <end position="289"/>
    </location>
</feature>
<feature type="region of interest" description="Disordered" evidence="1">
    <location>
        <begin position="89"/>
        <end position="306"/>
    </location>
</feature>
<gene>
    <name evidence="2" type="ORF">DRE_07364</name>
</gene>
<organism evidence="2 3">
    <name type="scientific">Drechslerella stenobrocha 248</name>
    <dbReference type="NCBI Taxonomy" id="1043628"/>
    <lineage>
        <taxon>Eukaryota</taxon>
        <taxon>Fungi</taxon>
        <taxon>Dikarya</taxon>
        <taxon>Ascomycota</taxon>
        <taxon>Pezizomycotina</taxon>
        <taxon>Orbiliomycetes</taxon>
        <taxon>Orbiliales</taxon>
        <taxon>Orbiliaceae</taxon>
        <taxon>Drechslerella</taxon>
    </lineage>
</organism>
<feature type="compositionally biased region" description="Low complexity" evidence="1">
    <location>
        <begin position="197"/>
        <end position="235"/>
    </location>
</feature>
<feature type="region of interest" description="Disordered" evidence="1">
    <location>
        <begin position="319"/>
        <end position="419"/>
    </location>
</feature>
<keyword evidence="3" id="KW-1185">Reference proteome</keyword>